<dbReference type="RefSeq" id="XP_033597466.1">
    <property type="nucleotide sequence ID" value="XM_033739062.1"/>
</dbReference>
<dbReference type="GeneID" id="54480116"/>
<dbReference type="EMBL" id="ML996578">
    <property type="protein sequence ID" value="KAF2755015.1"/>
    <property type="molecule type" value="Genomic_DNA"/>
</dbReference>
<gene>
    <name evidence="1" type="ORF">EJ05DRAFT_119026</name>
</gene>
<proteinExistence type="predicted"/>
<dbReference type="AlphaFoldDB" id="A0A6A6VXV3"/>
<dbReference type="Proteomes" id="UP000799437">
    <property type="component" value="Unassembled WGS sequence"/>
</dbReference>
<organism evidence="1 2">
    <name type="scientific">Pseudovirgaria hyperparasitica</name>
    <dbReference type="NCBI Taxonomy" id="470096"/>
    <lineage>
        <taxon>Eukaryota</taxon>
        <taxon>Fungi</taxon>
        <taxon>Dikarya</taxon>
        <taxon>Ascomycota</taxon>
        <taxon>Pezizomycotina</taxon>
        <taxon>Dothideomycetes</taxon>
        <taxon>Dothideomycetes incertae sedis</taxon>
        <taxon>Acrospermales</taxon>
        <taxon>Acrospermaceae</taxon>
        <taxon>Pseudovirgaria</taxon>
    </lineage>
</organism>
<evidence type="ECO:0000313" key="1">
    <source>
        <dbReference type="EMBL" id="KAF2755015.1"/>
    </source>
</evidence>
<sequence length="125" mass="14003">MTTVFGTEGALTLRTWMCRCVHATFFVCTVLTCPLTSVYHIFGEYCNTATALHRPVRPLFQNCDAAACLDTTDRIYVAHCLQPTKNKIATRNAHYSTMVVPWCATTIFLGYSRCTASHFTDDGKH</sequence>
<evidence type="ECO:0000313" key="2">
    <source>
        <dbReference type="Proteomes" id="UP000799437"/>
    </source>
</evidence>
<protein>
    <submittedName>
        <fullName evidence="1">Uncharacterized protein</fullName>
    </submittedName>
</protein>
<accession>A0A6A6VXV3</accession>
<reference evidence="1" key="1">
    <citation type="journal article" date="2020" name="Stud. Mycol.">
        <title>101 Dothideomycetes genomes: a test case for predicting lifestyles and emergence of pathogens.</title>
        <authorList>
            <person name="Haridas S."/>
            <person name="Albert R."/>
            <person name="Binder M."/>
            <person name="Bloem J."/>
            <person name="Labutti K."/>
            <person name="Salamov A."/>
            <person name="Andreopoulos B."/>
            <person name="Baker S."/>
            <person name="Barry K."/>
            <person name="Bills G."/>
            <person name="Bluhm B."/>
            <person name="Cannon C."/>
            <person name="Castanera R."/>
            <person name="Culley D."/>
            <person name="Daum C."/>
            <person name="Ezra D."/>
            <person name="Gonzalez J."/>
            <person name="Henrissat B."/>
            <person name="Kuo A."/>
            <person name="Liang C."/>
            <person name="Lipzen A."/>
            <person name="Lutzoni F."/>
            <person name="Magnuson J."/>
            <person name="Mondo S."/>
            <person name="Nolan M."/>
            <person name="Ohm R."/>
            <person name="Pangilinan J."/>
            <person name="Park H.-J."/>
            <person name="Ramirez L."/>
            <person name="Alfaro M."/>
            <person name="Sun H."/>
            <person name="Tritt A."/>
            <person name="Yoshinaga Y."/>
            <person name="Zwiers L.-H."/>
            <person name="Turgeon B."/>
            <person name="Goodwin S."/>
            <person name="Spatafora J."/>
            <person name="Crous P."/>
            <person name="Grigoriev I."/>
        </authorList>
    </citation>
    <scope>NUCLEOTIDE SEQUENCE</scope>
    <source>
        <strain evidence="1">CBS 121739</strain>
    </source>
</reference>
<keyword evidence="2" id="KW-1185">Reference proteome</keyword>
<name>A0A6A6VXV3_9PEZI</name>